<gene>
    <name evidence="12" type="ORF">INT44_004657</name>
</gene>
<dbReference type="Proteomes" id="UP000612746">
    <property type="component" value="Unassembled WGS sequence"/>
</dbReference>
<dbReference type="Pfam" id="PF00153">
    <property type="entry name" value="Mito_carr"/>
    <property type="match status" value="3"/>
</dbReference>
<evidence type="ECO:0000313" key="12">
    <source>
        <dbReference type="EMBL" id="KAG2172916.1"/>
    </source>
</evidence>
<keyword evidence="5" id="KW-0677">Repeat</keyword>
<comment type="caution">
    <text evidence="12">The sequence shown here is derived from an EMBL/GenBank/DDBJ whole genome shotgun (WGS) entry which is preliminary data.</text>
</comment>
<feature type="repeat" description="Solcar" evidence="9">
    <location>
        <begin position="207"/>
        <end position="291"/>
    </location>
</feature>
<evidence type="ECO:0000256" key="9">
    <source>
        <dbReference type="PROSITE-ProRule" id="PRU00282"/>
    </source>
</evidence>
<evidence type="ECO:0000313" key="13">
    <source>
        <dbReference type="Proteomes" id="UP000612746"/>
    </source>
</evidence>
<dbReference type="SUPFAM" id="SSF103506">
    <property type="entry name" value="Mitochondrial carrier"/>
    <property type="match status" value="1"/>
</dbReference>
<proteinExistence type="inferred from homology"/>
<dbReference type="PRINTS" id="PR00926">
    <property type="entry name" value="MITOCARRIER"/>
</dbReference>
<sequence length="310" mass="34284">LYRLICLSIFFVGLAGLSVGHPFDTVKVRLQSRELAARYNGTWNCLVTIVKQEKILGLYKGMAGVAAINALVFGVYGHFIELQQRHMVFPSNDLTQPSLTNVFIAGVAAGSVTSFITGPMELVKIQLQNQTHTTTSKLATRYTGPIDCFMKIFQKGGIRACYAGLTPTMLREISFGPYFVTFEVISRLLRSLQPNANGQLSANEDDLSGWQVVLAGGSAGIMAWCSTYAADVLKTRIQSEPSRYRGVIDCARQCYKEEGWRIFFRGLNATIVRAFPSNAATFVAYTWTMKMMSPVNLQEDVRPLTTRAAC</sequence>
<keyword evidence="11" id="KW-0732">Signal</keyword>
<feature type="repeat" description="Solcar" evidence="9">
    <location>
        <begin position="7"/>
        <end position="86"/>
    </location>
</feature>
<evidence type="ECO:0000256" key="2">
    <source>
        <dbReference type="ARBA" id="ARBA00006375"/>
    </source>
</evidence>
<reference evidence="12" key="1">
    <citation type="submission" date="2020-12" db="EMBL/GenBank/DDBJ databases">
        <title>Metabolic potential, ecology and presence of endohyphal bacteria is reflected in genomic diversity of Mucoromycotina.</title>
        <authorList>
            <person name="Muszewska A."/>
            <person name="Okrasinska A."/>
            <person name="Steczkiewicz K."/>
            <person name="Drgas O."/>
            <person name="Orlowska M."/>
            <person name="Perlinska-Lenart U."/>
            <person name="Aleksandrzak-Piekarczyk T."/>
            <person name="Szatraj K."/>
            <person name="Zielenkiewicz U."/>
            <person name="Pilsyk S."/>
            <person name="Malc E."/>
            <person name="Mieczkowski P."/>
            <person name="Kruszewska J.S."/>
            <person name="Biernat P."/>
            <person name="Pawlowska J."/>
        </authorList>
    </citation>
    <scope>NUCLEOTIDE SEQUENCE</scope>
    <source>
        <strain evidence="12">WA0000051536</strain>
    </source>
</reference>
<organism evidence="12 13">
    <name type="scientific">Umbelopsis vinacea</name>
    <dbReference type="NCBI Taxonomy" id="44442"/>
    <lineage>
        <taxon>Eukaryota</taxon>
        <taxon>Fungi</taxon>
        <taxon>Fungi incertae sedis</taxon>
        <taxon>Mucoromycota</taxon>
        <taxon>Mucoromycotina</taxon>
        <taxon>Umbelopsidomycetes</taxon>
        <taxon>Umbelopsidales</taxon>
        <taxon>Umbelopsidaceae</taxon>
        <taxon>Umbelopsis</taxon>
    </lineage>
</organism>
<evidence type="ECO:0000256" key="3">
    <source>
        <dbReference type="ARBA" id="ARBA00022448"/>
    </source>
</evidence>
<dbReference type="InterPro" id="IPR023395">
    <property type="entry name" value="MCP_dom_sf"/>
</dbReference>
<feature type="non-terminal residue" evidence="12">
    <location>
        <position position="1"/>
    </location>
</feature>
<feature type="chain" id="PRO_5034172884" evidence="11">
    <location>
        <begin position="21"/>
        <end position="310"/>
    </location>
</feature>
<feature type="repeat" description="Solcar" evidence="9">
    <location>
        <begin position="97"/>
        <end position="188"/>
    </location>
</feature>
<dbReference type="InterPro" id="IPR002067">
    <property type="entry name" value="MCP"/>
</dbReference>
<keyword evidence="4 9" id="KW-0812">Transmembrane</keyword>
<dbReference type="Gene3D" id="1.50.40.10">
    <property type="entry name" value="Mitochondrial carrier domain"/>
    <property type="match status" value="1"/>
</dbReference>
<comment type="subcellular location">
    <subcellularLocation>
        <location evidence="1">Mitochondrion membrane</location>
        <topology evidence="1">Multi-pass membrane protein</topology>
    </subcellularLocation>
</comment>
<evidence type="ECO:0000256" key="4">
    <source>
        <dbReference type="ARBA" id="ARBA00022692"/>
    </source>
</evidence>
<evidence type="ECO:0000256" key="8">
    <source>
        <dbReference type="ARBA" id="ARBA00023136"/>
    </source>
</evidence>
<dbReference type="PANTHER" id="PTHR45624">
    <property type="entry name" value="MITOCHONDRIAL BASIC AMINO ACIDS TRANSPORTER-RELATED"/>
    <property type="match status" value="1"/>
</dbReference>
<dbReference type="InterPro" id="IPR050567">
    <property type="entry name" value="Mitochondrial_Carrier"/>
</dbReference>
<evidence type="ECO:0000256" key="11">
    <source>
        <dbReference type="SAM" id="SignalP"/>
    </source>
</evidence>
<evidence type="ECO:0000256" key="1">
    <source>
        <dbReference type="ARBA" id="ARBA00004225"/>
    </source>
</evidence>
<dbReference type="PANTHER" id="PTHR45624:SF10">
    <property type="entry name" value="SLC (SOLUTE CARRIER) HOMOLOG"/>
    <property type="match status" value="1"/>
</dbReference>
<keyword evidence="8 9" id="KW-0472">Membrane</keyword>
<evidence type="ECO:0000256" key="10">
    <source>
        <dbReference type="RuleBase" id="RU000488"/>
    </source>
</evidence>
<dbReference type="GO" id="GO:0022857">
    <property type="term" value="F:transmembrane transporter activity"/>
    <property type="evidence" value="ECO:0007669"/>
    <property type="project" value="TreeGrafter"/>
</dbReference>
<name>A0A8H7PFC8_9FUNG</name>
<evidence type="ECO:0000256" key="7">
    <source>
        <dbReference type="ARBA" id="ARBA00023128"/>
    </source>
</evidence>
<dbReference type="GO" id="GO:0031966">
    <property type="term" value="C:mitochondrial membrane"/>
    <property type="evidence" value="ECO:0007669"/>
    <property type="project" value="UniProtKB-SubCell"/>
</dbReference>
<feature type="signal peptide" evidence="11">
    <location>
        <begin position="1"/>
        <end position="20"/>
    </location>
</feature>
<keyword evidence="7" id="KW-0496">Mitochondrion</keyword>
<keyword evidence="3 10" id="KW-0813">Transport</keyword>
<protein>
    <submittedName>
        <fullName evidence="12">Uncharacterized protein</fullName>
    </submittedName>
</protein>
<dbReference type="InterPro" id="IPR018108">
    <property type="entry name" value="MCP_transmembrane"/>
</dbReference>
<dbReference type="PROSITE" id="PS50920">
    <property type="entry name" value="SOLCAR"/>
    <property type="match status" value="3"/>
</dbReference>
<keyword evidence="13" id="KW-1185">Reference proteome</keyword>
<comment type="similarity">
    <text evidence="2 10">Belongs to the mitochondrial carrier (TC 2.A.29) family.</text>
</comment>
<accession>A0A8H7PFC8</accession>
<dbReference type="OrthoDB" id="14252at2759"/>
<dbReference type="EMBL" id="JAEPRA010000021">
    <property type="protein sequence ID" value="KAG2172916.1"/>
    <property type="molecule type" value="Genomic_DNA"/>
</dbReference>
<dbReference type="AlphaFoldDB" id="A0A8H7PFC8"/>
<evidence type="ECO:0000256" key="6">
    <source>
        <dbReference type="ARBA" id="ARBA00022989"/>
    </source>
</evidence>
<keyword evidence="6" id="KW-1133">Transmembrane helix</keyword>
<evidence type="ECO:0000256" key="5">
    <source>
        <dbReference type="ARBA" id="ARBA00022737"/>
    </source>
</evidence>